<feature type="active site" description="Proton donor" evidence="1">
    <location>
        <position position="247"/>
    </location>
</feature>
<sequence>MKKIVAFGSVAVILFVIVPPFYFLVSPPRQPAPSLSNKRPVIGVLLQKDGKHGTYVVYSNYVKALEGSGAKVVPVWINEDTRYYQGIISSINGLVFPGGSADLLDPTDIGAAGQILFDLAAKLNDEGVHFPILGVCQGFQLLATASARQKILVSCNGTIKDNLPVKFIEDPHQSYLFRSAPHQVVEILTNEAITPNIHGLCVTRGNLNRLGLSTTWKVLSIDFTKNGSEYVTSMEHTRYPFAGVQFHPEKSMYDLSENSRYVSNYTAVFANRWFYDWLVMEARMNSNAFPDRPVNDRIIDRFCPVLITNKYGTVSNYYFNSTVNPVDELDELVSVRELKDEST</sequence>
<dbReference type="SUPFAM" id="SSF52317">
    <property type="entry name" value="Class I glutamine amidotransferase-like"/>
    <property type="match status" value="1"/>
</dbReference>
<keyword evidence="2 4" id="KW-0378">Hydrolase</keyword>
<dbReference type="InterPro" id="IPR029062">
    <property type="entry name" value="Class_I_gatase-like"/>
</dbReference>
<proteinExistence type="predicted"/>
<feature type="active site" description="Nucleophile" evidence="1 2">
    <location>
        <position position="136"/>
    </location>
</feature>
<dbReference type="InterPro" id="IPR015527">
    <property type="entry name" value="Pept_C26_g-glut_hydrolase"/>
</dbReference>
<name>A0A146KQQ2_LYGHE</name>
<dbReference type="PROSITE" id="PS51273">
    <property type="entry name" value="GATASE_TYPE_1"/>
    <property type="match status" value="1"/>
</dbReference>
<evidence type="ECO:0000313" key="4">
    <source>
        <dbReference type="EMBL" id="JAP98727.1"/>
    </source>
</evidence>
<organism evidence="4">
    <name type="scientific">Lygus hesperus</name>
    <name type="common">Western plant bug</name>
    <dbReference type="NCBI Taxonomy" id="30085"/>
    <lineage>
        <taxon>Eukaryota</taxon>
        <taxon>Metazoa</taxon>
        <taxon>Ecdysozoa</taxon>
        <taxon>Arthropoda</taxon>
        <taxon>Hexapoda</taxon>
        <taxon>Insecta</taxon>
        <taxon>Pterygota</taxon>
        <taxon>Neoptera</taxon>
        <taxon>Paraneoptera</taxon>
        <taxon>Hemiptera</taxon>
        <taxon>Heteroptera</taxon>
        <taxon>Panheteroptera</taxon>
        <taxon>Cimicomorpha</taxon>
        <taxon>Miridae</taxon>
        <taxon>Mirini</taxon>
        <taxon>Lygus</taxon>
    </lineage>
</organism>
<dbReference type="Gene3D" id="3.40.50.880">
    <property type="match status" value="1"/>
</dbReference>
<dbReference type="EC" id="3.4.19.9" evidence="2"/>
<dbReference type="PANTHER" id="PTHR11315:SF0">
    <property type="entry name" value="FOLATE GAMMA-GLUTAMYL HYDROLASE"/>
    <property type="match status" value="1"/>
</dbReference>
<evidence type="ECO:0000256" key="1">
    <source>
        <dbReference type="PIRSR" id="PIRSR615527-1"/>
    </source>
</evidence>
<accession>A0A146KQQ2</accession>
<dbReference type="EMBL" id="GDHC01019901">
    <property type="protein sequence ID" value="JAP98727.1"/>
    <property type="molecule type" value="Transcribed_RNA"/>
</dbReference>
<dbReference type="Pfam" id="PF00117">
    <property type="entry name" value="GATase"/>
    <property type="match status" value="1"/>
</dbReference>
<dbReference type="PANTHER" id="PTHR11315">
    <property type="entry name" value="PROTEASE FAMILY C26 GAMMA-GLUTAMYL HYDROLASE"/>
    <property type="match status" value="1"/>
</dbReference>
<dbReference type="InterPro" id="IPR017926">
    <property type="entry name" value="GATASE"/>
</dbReference>
<feature type="active site" evidence="2">
    <location>
        <position position="247"/>
    </location>
</feature>
<dbReference type="GO" id="GO:0034722">
    <property type="term" value="F:gamma-glutamyl-peptidase activity"/>
    <property type="evidence" value="ECO:0007669"/>
    <property type="project" value="UniProtKB-UniRule"/>
</dbReference>
<dbReference type="GO" id="GO:0046900">
    <property type="term" value="P:tetrahydrofolylpolyglutamate metabolic process"/>
    <property type="evidence" value="ECO:0007669"/>
    <property type="project" value="TreeGrafter"/>
</dbReference>
<evidence type="ECO:0000256" key="2">
    <source>
        <dbReference type="PROSITE-ProRule" id="PRU00607"/>
    </source>
</evidence>
<dbReference type="PROSITE" id="PS51275">
    <property type="entry name" value="PEPTIDASE_C26_GGH"/>
    <property type="match status" value="1"/>
</dbReference>
<evidence type="ECO:0000259" key="3">
    <source>
        <dbReference type="Pfam" id="PF00117"/>
    </source>
</evidence>
<comment type="catalytic activity">
    <reaction evidence="2">
        <text>(6S)-5,6,7,8-tetrahydrofolyl-(gamma-L-Glu)(n) + (n-1) H2O = (6S)-5,6,7,8-tetrahydrofolate + (n-1) L-glutamate</text>
        <dbReference type="Rhea" id="RHEA:56784"/>
        <dbReference type="Rhea" id="RHEA-COMP:14738"/>
        <dbReference type="ChEBI" id="CHEBI:15377"/>
        <dbReference type="ChEBI" id="CHEBI:29985"/>
        <dbReference type="ChEBI" id="CHEBI:57453"/>
        <dbReference type="ChEBI" id="CHEBI:141005"/>
        <dbReference type="EC" id="3.4.19.9"/>
    </reaction>
</comment>
<protein>
    <recommendedName>
        <fullName evidence="2">folate gamma-glutamyl hydrolase</fullName>
        <ecNumber evidence="2">3.4.19.9</ecNumber>
    </recommendedName>
</protein>
<dbReference type="GO" id="GO:0005773">
    <property type="term" value="C:vacuole"/>
    <property type="evidence" value="ECO:0007669"/>
    <property type="project" value="TreeGrafter"/>
</dbReference>
<gene>
    <name evidence="4" type="primary">Ggh_1</name>
    <name evidence="4" type="ORF">g.86750</name>
</gene>
<reference evidence="4" key="1">
    <citation type="journal article" date="2016" name="Gigascience">
        <title>De novo construction of an expanded transcriptome assembly for the western tarnished plant bug, Lygus hesperus.</title>
        <authorList>
            <person name="Tassone E.E."/>
            <person name="Geib S.M."/>
            <person name="Hall B."/>
            <person name="Fabrick J.A."/>
            <person name="Brent C.S."/>
            <person name="Hull J.J."/>
        </authorList>
    </citation>
    <scope>NUCLEOTIDE SEQUENCE</scope>
</reference>
<dbReference type="AlphaFoldDB" id="A0A146KQQ2"/>
<feature type="domain" description="Glutamine amidotransferase" evidence="3">
    <location>
        <begin position="59"/>
        <end position="252"/>
    </location>
</feature>